<reference evidence="5 6" key="1">
    <citation type="journal article" date="2019" name="Int. J. Syst. Evol. Microbiol.">
        <title>The Global Catalogue of Microorganisms (GCM) 10K type strain sequencing project: providing services to taxonomists for standard genome sequencing and annotation.</title>
        <authorList>
            <consortium name="The Broad Institute Genomics Platform"/>
            <consortium name="The Broad Institute Genome Sequencing Center for Infectious Disease"/>
            <person name="Wu L."/>
            <person name="Ma J."/>
        </authorList>
    </citation>
    <scope>NUCLEOTIDE SEQUENCE [LARGE SCALE GENOMIC DNA]</scope>
    <source>
        <strain evidence="5 6">JCM 10649</strain>
    </source>
</reference>
<dbReference type="RefSeq" id="WP_344096780.1">
    <property type="nucleotide sequence ID" value="NZ_BAAAHB010000119.1"/>
</dbReference>
<dbReference type="InterPro" id="IPR008949">
    <property type="entry name" value="Isoprenoid_synthase_dom_sf"/>
</dbReference>
<sequence length="383" mass="42560">MPQDFEVDIPFPPRISPDVPGARQRNVDRLVSEGLLTREESVARYLGWDVAQLAGRFHPSATGDDLDLGLQQQTFYFVFDDLFDTCLGEEPARAYALCHQMAALARHDGTARPAFPLAEMFVDVWNRSKQGMSDAWRRRAGFNWEHFFLSYVTEAVNRMCRTVLDLASYIRQRQVAIGSRGVLDLVERLSRAEAPPELHESSCFQHMRDVTADVVTLTNDVASLEKDEANQEANNAVLLLCLERGVSRQKAIGAVQHMISERVAHFHVLSAESMRMCGLLGLSPEQRHAVERFIDGNRAVMRGNYDWSRNNERYSEEGVERVRASPCIEDRLTRTPAGPHRPAAHVRHHAGSTEPGATPDALPPPSAHAPCHPGPLGAAAAAA</sequence>
<feature type="coiled-coil region" evidence="3">
    <location>
        <begin position="207"/>
        <end position="234"/>
    </location>
</feature>
<keyword evidence="1 2" id="KW-0456">Lyase</keyword>
<evidence type="ECO:0000256" key="2">
    <source>
        <dbReference type="RuleBase" id="RU366034"/>
    </source>
</evidence>
<proteinExistence type="inferred from homology"/>
<keyword evidence="3" id="KW-0175">Coiled coil</keyword>
<dbReference type="SUPFAM" id="SSF48576">
    <property type="entry name" value="Terpenoid synthases"/>
    <property type="match status" value="1"/>
</dbReference>
<dbReference type="InterPro" id="IPR034686">
    <property type="entry name" value="Terpene_cyclase-like_2"/>
</dbReference>
<dbReference type="Proteomes" id="UP001499895">
    <property type="component" value="Unassembled WGS sequence"/>
</dbReference>
<dbReference type="EMBL" id="BAAAHB010000119">
    <property type="protein sequence ID" value="GAA0491053.1"/>
    <property type="molecule type" value="Genomic_DNA"/>
</dbReference>
<dbReference type="EC" id="4.2.3.-" evidence="2"/>
<evidence type="ECO:0000313" key="6">
    <source>
        <dbReference type="Proteomes" id="UP001499895"/>
    </source>
</evidence>
<accession>A0ABN1B652</accession>
<organism evidence="5 6">
    <name type="scientific">Streptomyces stramineus</name>
    <dbReference type="NCBI Taxonomy" id="173861"/>
    <lineage>
        <taxon>Bacteria</taxon>
        <taxon>Bacillati</taxon>
        <taxon>Actinomycetota</taxon>
        <taxon>Actinomycetes</taxon>
        <taxon>Kitasatosporales</taxon>
        <taxon>Streptomycetaceae</taxon>
        <taxon>Streptomyces</taxon>
    </lineage>
</organism>
<evidence type="ECO:0000256" key="1">
    <source>
        <dbReference type="ARBA" id="ARBA00023239"/>
    </source>
</evidence>
<dbReference type="Pfam" id="PF19086">
    <property type="entry name" value="Terpene_syn_C_2"/>
    <property type="match status" value="1"/>
</dbReference>
<evidence type="ECO:0000256" key="4">
    <source>
        <dbReference type="SAM" id="MobiDB-lite"/>
    </source>
</evidence>
<comment type="cofactor">
    <cofactor evidence="2">
        <name>Mg(2+)</name>
        <dbReference type="ChEBI" id="CHEBI:18420"/>
    </cofactor>
</comment>
<evidence type="ECO:0000313" key="5">
    <source>
        <dbReference type="EMBL" id="GAA0491053.1"/>
    </source>
</evidence>
<dbReference type="SFLD" id="SFLDS00005">
    <property type="entry name" value="Isoprenoid_Synthase_Type_I"/>
    <property type="match status" value="1"/>
</dbReference>
<comment type="similarity">
    <text evidence="2">Belongs to the terpene synthase family.</text>
</comment>
<comment type="caution">
    <text evidence="5">The sequence shown here is derived from an EMBL/GenBank/DDBJ whole genome shotgun (WGS) entry which is preliminary data.</text>
</comment>
<feature type="compositionally biased region" description="Low complexity" evidence="4">
    <location>
        <begin position="368"/>
        <end position="383"/>
    </location>
</feature>
<gene>
    <name evidence="5" type="ORF">GCM10009544_59840</name>
</gene>
<keyword evidence="2" id="KW-0479">Metal-binding</keyword>
<keyword evidence="2" id="KW-0460">Magnesium</keyword>
<dbReference type="PANTHER" id="PTHR35201">
    <property type="entry name" value="TERPENE SYNTHASE"/>
    <property type="match status" value="1"/>
</dbReference>
<dbReference type="Gene3D" id="1.10.600.10">
    <property type="entry name" value="Farnesyl Diphosphate Synthase"/>
    <property type="match status" value="1"/>
</dbReference>
<feature type="region of interest" description="Disordered" evidence="4">
    <location>
        <begin position="332"/>
        <end position="383"/>
    </location>
</feature>
<dbReference type="SFLD" id="SFLDG01020">
    <property type="entry name" value="Terpene_Cyclase_Like_2"/>
    <property type="match status" value="1"/>
</dbReference>
<protein>
    <recommendedName>
        <fullName evidence="2">Terpene synthase</fullName>
        <ecNumber evidence="2">4.2.3.-</ecNumber>
    </recommendedName>
</protein>
<keyword evidence="6" id="KW-1185">Reference proteome</keyword>
<name>A0ABN1B652_9ACTN</name>
<evidence type="ECO:0000256" key="3">
    <source>
        <dbReference type="SAM" id="Coils"/>
    </source>
</evidence>
<dbReference type="PANTHER" id="PTHR35201:SF4">
    <property type="entry name" value="BETA-PINACENE SYNTHASE-RELATED"/>
    <property type="match status" value="1"/>
</dbReference>